<reference evidence="1" key="1">
    <citation type="submission" date="2021-05" db="EMBL/GenBank/DDBJ databases">
        <authorList>
            <person name="Scholz U."/>
            <person name="Mascher M."/>
            <person name="Fiebig A."/>
        </authorList>
    </citation>
    <scope>NUCLEOTIDE SEQUENCE [LARGE SCALE GENOMIC DNA]</scope>
</reference>
<organism evidence="1 2">
    <name type="scientific">Avena sativa</name>
    <name type="common">Oat</name>
    <dbReference type="NCBI Taxonomy" id="4498"/>
    <lineage>
        <taxon>Eukaryota</taxon>
        <taxon>Viridiplantae</taxon>
        <taxon>Streptophyta</taxon>
        <taxon>Embryophyta</taxon>
        <taxon>Tracheophyta</taxon>
        <taxon>Spermatophyta</taxon>
        <taxon>Magnoliopsida</taxon>
        <taxon>Liliopsida</taxon>
        <taxon>Poales</taxon>
        <taxon>Poaceae</taxon>
        <taxon>BOP clade</taxon>
        <taxon>Pooideae</taxon>
        <taxon>Poodae</taxon>
        <taxon>Poeae</taxon>
        <taxon>Poeae Chloroplast Group 1 (Aveneae type)</taxon>
        <taxon>Aveninae</taxon>
        <taxon>Avena</taxon>
    </lineage>
</organism>
<sequence>MGSIKGFNSLIICVLILGLVLEQVQVEGKSCCKDTTARNCYNVCRIPGTPRPICATTCRCKIISGNKCPSDYPKLHSHPDDGTPNAIEFCNMGCMSSICDNMNNAYGGEEKEIDVVELCGSACASFCKKITVSASVAA</sequence>
<accession>A0ACD5Z4X3</accession>
<name>A0ACD5Z4X3_AVESA</name>
<keyword evidence="2" id="KW-1185">Reference proteome</keyword>
<reference evidence="1" key="2">
    <citation type="submission" date="2025-09" db="UniProtKB">
        <authorList>
            <consortium name="EnsemblPlants"/>
        </authorList>
    </citation>
    <scope>IDENTIFICATION</scope>
</reference>
<dbReference type="Proteomes" id="UP001732700">
    <property type="component" value="Chromosome 6C"/>
</dbReference>
<dbReference type="EnsemblPlants" id="AVESA.00010b.r2.6CG1129760.1">
    <property type="protein sequence ID" value="AVESA.00010b.r2.6CG1129760.1.CDS"/>
    <property type="gene ID" value="AVESA.00010b.r2.6CG1129760"/>
</dbReference>
<protein>
    <submittedName>
        <fullName evidence="1">Uncharacterized protein</fullName>
    </submittedName>
</protein>
<evidence type="ECO:0000313" key="1">
    <source>
        <dbReference type="EnsemblPlants" id="AVESA.00010b.r2.6CG1129760.1.CDS"/>
    </source>
</evidence>
<proteinExistence type="predicted"/>
<evidence type="ECO:0000313" key="2">
    <source>
        <dbReference type="Proteomes" id="UP001732700"/>
    </source>
</evidence>